<dbReference type="RefSeq" id="WP_153412782.1">
    <property type="nucleotide sequence ID" value="NZ_WEGK01000011.1"/>
</dbReference>
<reference evidence="2 3" key="1">
    <citation type="submission" date="2019-10" db="EMBL/GenBank/DDBJ databases">
        <title>Nocardia macrotermitis sp. nov. and Nocardia aurantia sp. nov., isolated from the gut of fungus growing-termite Macrotermes natalensis.</title>
        <authorList>
            <person name="Benndorf R."/>
            <person name="Schwitalla J."/>
            <person name="Martin K."/>
            <person name="De Beer W."/>
            <person name="Kaster A.-K."/>
            <person name="Vollmers J."/>
            <person name="Poulsen M."/>
            <person name="Beemelmanns C."/>
        </authorList>
    </citation>
    <scope>NUCLEOTIDE SEQUENCE [LARGE SCALE GENOMIC DNA]</scope>
    <source>
        <strain evidence="2 3">RB20</strain>
    </source>
</reference>
<keyword evidence="3" id="KW-1185">Reference proteome</keyword>
<dbReference type="EMBL" id="WEGK01000011">
    <property type="protein sequence ID" value="MQY21739.1"/>
    <property type="molecule type" value="Genomic_DNA"/>
</dbReference>
<organism evidence="2 3">
    <name type="scientific">Nocardia macrotermitis</name>
    <dbReference type="NCBI Taxonomy" id="2585198"/>
    <lineage>
        <taxon>Bacteria</taxon>
        <taxon>Bacillati</taxon>
        <taxon>Actinomycetota</taxon>
        <taxon>Actinomycetes</taxon>
        <taxon>Mycobacteriales</taxon>
        <taxon>Nocardiaceae</taxon>
        <taxon>Nocardia</taxon>
    </lineage>
</organism>
<comment type="caution">
    <text evidence="2">The sequence shown here is derived from an EMBL/GenBank/DDBJ whole genome shotgun (WGS) entry which is preliminary data.</text>
</comment>
<dbReference type="Proteomes" id="UP000438448">
    <property type="component" value="Unassembled WGS sequence"/>
</dbReference>
<proteinExistence type="predicted"/>
<dbReference type="AlphaFoldDB" id="A0A7K0D837"/>
<evidence type="ECO:0000313" key="2">
    <source>
        <dbReference type="EMBL" id="MQY21739.1"/>
    </source>
</evidence>
<evidence type="ECO:0000256" key="1">
    <source>
        <dbReference type="SAM" id="MobiDB-lite"/>
    </source>
</evidence>
<accession>A0A7K0D837</accession>
<feature type="region of interest" description="Disordered" evidence="1">
    <location>
        <begin position="125"/>
        <end position="157"/>
    </location>
</feature>
<sequence length="582" mass="61120">MAPNDGTILAIDPNVYYEAGKKLITLTADINTAIARDLVPGLRGSAGMGGNYPAVASWNSTVHQQSADVRTVILAYAAALAHFGDILSIAGYNWDAAEYKANRSKDKGSAPALPTLGSVSPVAAKDFPEIPDPQGDNGAGVVIEPAGGSPSSWTGAPNGRLGTLNAVATAWNALASSRELSDSPAIIRAARATFDSVRAPEVPAVTEALDALCSGAEQICSVAKTLAISLREHHDDLAEVRNGIATAAATAFPAHPGVDITARTDDTSVHVSVAANLSQVDIFNADDILNTTFHNSRLATVLSGTVASTDDFTGSGALGSYPKLKALSELPLLVESGDRNANTTLNGEMDTIATWYTPASTLTAADLAALDQYGPQMKKWAVLSVQYGNEAGVDPRMVLSMVLQEGAPLRTGLETNLYKDLENPSTYHPNPNGAEAGVLWDKARLEASKLGLSKQGAGNSIGLTNQKERPFNEVKAKYPDQFKGKQWSDLVGNDDLAIKAAAYNLKMLNEDGASQAAPNVRAGQPLDQFLGSSYNAYGITERSQSVATQQDSFTASEIEHGKSTLNVYKLADKILCGSGAYR</sequence>
<protein>
    <submittedName>
        <fullName evidence="2">Uncharacterized protein</fullName>
    </submittedName>
</protein>
<dbReference type="OrthoDB" id="4498040at2"/>
<evidence type="ECO:0000313" key="3">
    <source>
        <dbReference type="Proteomes" id="UP000438448"/>
    </source>
</evidence>
<gene>
    <name evidence="2" type="ORF">NRB20_48520</name>
</gene>
<name>A0A7K0D837_9NOCA</name>